<proteinExistence type="predicted"/>
<dbReference type="GO" id="GO:0008083">
    <property type="term" value="F:growth factor activity"/>
    <property type="evidence" value="ECO:0007669"/>
    <property type="project" value="InterPro"/>
</dbReference>
<dbReference type="PANTHER" id="PTHR36313">
    <property type="entry name" value="ROOT MERISTEM GROWTH FACTOR 2"/>
    <property type="match status" value="1"/>
</dbReference>
<evidence type="ECO:0008006" key="4">
    <source>
        <dbReference type="Google" id="ProtNLM"/>
    </source>
</evidence>
<accession>A0A5D2S1T1</accession>
<dbReference type="GO" id="GO:0010082">
    <property type="term" value="P:regulation of root meristem growth"/>
    <property type="evidence" value="ECO:0007669"/>
    <property type="project" value="InterPro"/>
</dbReference>
<gene>
    <name evidence="2" type="ORF">E1A91_D13G099300v1</name>
</gene>
<evidence type="ECO:0000313" key="2">
    <source>
        <dbReference type="EMBL" id="TYI46318.1"/>
    </source>
</evidence>
<feature type="signal peptide" evidence="1">
    <location>
        <begin position="1"/>
        <end position="25"/>
    </location>
</feature>
<name>A0A5D2S1T1_GOSMU</name>
<dbReference type="AlphaFoldDB" id="A0A5D2S1T1"/>
<dbReference type="GO" id="GO:0030154">
    <property type="term" value="P:cell differentiation"/>
    <property type="evidence" value="ECO:0007669"/>
    <property type="project" value="TreeGrafter"/>
</dbReference>
<keyword evidence="3" id="KW-1185">Reference proteome</keyword>
<keyword evidence="1" id="KW-0732">Signal</keyword>
<evidence type="ECO:0000313" key="3">
    <source>
        <dbReference type="Proteomes" id="UP000323597"/>
    </source>
</evidence>
<dbReference type="GO" id="GO:0010628">
    <property type="term" value="P:positive regulation of gene expression"/>
    <property type="evidence" value="ECO:0007669"/>
    <property type="project" value="TreeGrafter"/>
</dbReference>
<feature type="chain" id="PRO_5022668951" description="Root meristem growth factor 3" evidence="1">
    <location>
        <begin position="26"/>
        <end position="145"/>
    </location>
</feature>
<dbReference type="InterPro" id="IPR038804">
    <property type="entry name" value="RGF3"/>
</dbReference>
<protein>
    <recommendedName>
        <fullName evidence="4">Root meristem growth factor 3</fullName>
    </recommendedName>
</protein>
<dbReference type="GO" id="GO:0008284">
    <property type="term" value="P:positive regulation of cell population proliferation"/>
    <property type="evidence" value="ECO:0007669"/>
    <property type="project" value="TreeGrafter"/>
</dbReference>
<evidence type="ECO:0000256" key="1">
    <source>
        <dbReference type="SAM" id="SignalP"/>
    </source>
</evidence>
<dbReference type="PANTHER" id="PTHR36313:SF1">
    <property type="entry name" value="PROTEIN GOLVEN 11-RELATED"/>
    <property type="match status" value="1"/>
</dbReference>
<sequence length="145" mass="15678">MAAERVITCLSILLLFAALISIAQATKDGIPDSNHMTVPIRKGLLKGGDEHAASVTAAINKKWLRGRKMVQMKKLNDVENMSGAFGLGGSTSKLSKCGDNNNNNNNKGCDQITVNLPDEVDEHQSGFVAFNADYHAPRHHPPKNN</sequence>
<reference evidence="2 3" key="1">
    <citation type="submission" date="2019-07" db="EMBL/GenBank/DDBJ databases">
        <title>WGS assembly of Gossypium mustelinum.</title>
        <authorList>
            <person name="Chen Z.J."/>
            <person name="Sreedasyam A."/>
            <person name="Ando A."/>
            <person name="Song Q."/>
            <person name="De L."/>
            <person name="Hulse-Kemp A."/>
            <person name="Ding M."/>
            <person name="Ye W."/>
            <person name="Kirkbride R."/>
            <person name="Jenkins J."/>
            <person name="Plott C."/>
            <person name="Lovell J."/>
            <person name="Lin Y.-M."/>
            <person name="Vaughn R."/>
            <person name="Liu B."/>
            <person name="Li W."/>
            <person name="Simpson S."/>
            <person name="Scheffler B."/>
            <person name="Saski C."/>
            <person name="Grover C."/>
            <person name="Hu G."/>
            <person name="Conover J."/>
            <person name="Carlson J."/>
            <person name="Shu S."/>
            <person name="Boston L."/>
            <person name="Williams M."/>
            <person name="Peterson D."/>
            <person name="Mcgee K."/>
            <person name="Jones D."/>
            <person name="Wendel J."/>
            <person name="Stelly D."/>
            <person name="Grimwood J."/>
            <person name="Schmutz J."/>
        </authorList>
    </citation>
    <scope>NUCLEOTIDE SEQUENCE [LARGE SCALE GENOMIC DNA]</scope>
    <source>
        <strain evidence="2">1408120.09</strain>
    </source>
</reference>
<organism evidence="2 3">
    <name type="scientific">Gossypium mustelinum</name>
    <name type="common">Cotton</name>
    <name type="synonym">Gossypium caicoense</name>
    <dbReference type="NCBI Taxonomy" id="34275"/>
    <lineage>
        <taxon>Eukaryota</taxon>
        <taxon>Viridiplantae</taxon>
        <taxon>Streptophyta</taxon>
        <taxon>Embryophyta</taxon>
        <taxon>Tracheophyta</taxon>
        <taxon>Spermatophyta</taxon>
        <taxon>Magnoliopsida</taxon>
        <taxon>eudicotyledons</taxon>
        <taxon>Gunneridae</taxon>
        <taxon>Pentapetalae</taxon>
        <taxon>rosids</taxon>
        <taxon>malvids</taxon>
        <taxon>Malvales</taxon>
        <taxon>Malvaceae</taxon>
        <taxon>Malvoideae</taxon>
        <taxon>Gossypium</taxon>
    </lineage>
</organism>
<dbReference type="GO" id="GO:0005615">
    <property type="term" value="C:extracellular space"/>
    <property type="evidence" value="ECO:0007669"/>
    <property type="project" value="TreeGrafter"/>
</dbReference>
<dbReference type="Proteomes" id="UP000323597">
    <property type="component" value="Chromosome D13"/>
</dbReference>
<dbReference type="EMBL" id="CM017661">
    <property type="protein sequence ID" value="TYI46318.1"/>
    <property type="molecule type" value="Genomic_DNA"/>
</dbReference>